<name>A0ABN2KII4_9MICC</name>
<feature type="transmembrane region" description="Helical" evidence="1">
    <location>
        <begin position="66"/>
        <end position="83"/>
    </location>
</feature>
<evidence type="ECO:0000313" key="2">
    <source>
        <dbReference type="EMBL" id="GAA1755557.1"/>
    </source>
</evidence>
<feature type="transmembrane region" description="Helical" evidence="1">
    <location>
        <begin position="124"/>
        <end position="142"/>
    </location>
</feature>
<keyword evidence="1" id="KW-0812">Transmembrane</keyword>
<feature type="transmembrane region" description="Helical" evidence="1">
    <location>
        <begin position="90"/>
        <end position="112"/>
    </location>
</feature>
<evidence type="ECO:0000313" key="3">
    <source>
        <dbReference type="Proteomes" id="UP001501204"/>
    </source>
</evidence>
<feature type="transmembrane region" description="Helical" evidence="1">
    <location>
        <begin position="37"/>
        <end position="54"/>
    </location>
</feature>
<keyword evidence="1" id="KW-0472">Membrane</keyword>
<proteinExistence type="predicted"/>
<keyword evidence="1" id="KW-1133">Transmembrane helix</keyword>
<dbReference type="EMBL" id="BAAAOA010000015">
    <property type="protein sequence ID" value="GAA1755557.1"/>
    <property type="molecule type" value="Genomic_DNA"/>
</dbReference>
<evidence type="ECO:0000256" key="1">
    <source>
        <dbReference type="SAM" id="Phobius"/>
    </source>
</evidence>
<reference evidence="3" key="1">
    <citation type="journal article" date="2019" name="Int. J. Syst. Evol. Microbiol.">
        <title>The Global Catalogue of Microorganisms (GCM) 10K type strain sequencing project: providing services to taxonomists for standard genome sequencing and annotation.</title>
        <authorList>
            <consortium name="The Broad Institute Genomics Platform"/>
            <consortium name="The Broad Institute Genome Sequencing Center for Infectious Disease"/>
            <person name="Wu L."/>
            <person name="Ma J."/>
        </authorList>
    </citation>
    <scope>NUCLEOTIDE SEQUENCE [LARGE SCALE GENOMIC DNA]</scope>
    <source>
        <strain evidence="3">JCM 14735</strain>
    </source>
</reference>
<organism evidence="2 3">
    <name type="scientific">Kocuria aegyptia</name>
    <dbReference type="NCBI Taxonomy" id="330943"/>
    <lineage>
        <taxon>Bacteria</taxon>
        <taxon>Bacillati</taxon>
        <taxon>Actinomycetota</taxon>
        <taxon>Actinomycetes</taxon>
        <taxon>Micrococcales</taxon>
        <taxon>Micrococcaceae</taxon>
        <taxon>Kocuria</taxon>
    </lineage>
</organism>
<dbReference type="RefSeq" id="WP_344120965.1">
    <property type="nucleotide sequence ID" value="NZ_BAAAOA010000015.1"/>
</dbReference>
<keyword evidence="3" id="KW-1185">Reference proteome</keyword>
<comment type="caution">
    <text evidence="2">The sequence shown here is derived from an EMBL/GenBank/DDBJ whole genome shotgun (WGS) entry which is preliminary data.</text>
</comment>
<accession>A0ABN2KII4</accession>
<dbReference type="Proteomes" id="UP001501204">
    <property type="component" value="Unassembled WGS sequence"/>
</dbReference>
<protein>
    <submittedName>
        <fullName evidence="2">Uncharacterized protein</fullName>
    </submittedName>
</protein>
<gene>
    <name evidence="2" type="ORF">GCM10009767_13610</name>
</gene>
<sequence length="156" mass="16757">MPTAPIADCPAVDTTAAAAQHGGNDGLSTRRLNIMRLGYAFMGVGLVIVKWPLFAQGVHTLPLMEGVVACLLAAMSLLVFLGLRYPVKMLAILLFEAAWKLIWFAAVGLPLLVSGDVDAAAGELLFSCSFVIVIIAVIPWGYTWRRFVTAPGNAWR</sequence>